<keyword evidence="3" id="KW-0863">Zinc-finger</keyword>
<feature type="compositionally biased region" description="Acidic residues" evidence="7">
    <location>
        <begin position="59"/>
        <end position="93"/>
    </location>
</feature>
<sequence>MSNVNKIALYHLPIFALFTTLEELLLRITVKTLVYFPYSAAMSDDGHKLEGDSTHPECEVNEIDSVDSEEDDEYPESDGEEDGEYPESDDEEGVGSNTFEERPVYSPESLQRRISCFILTQNVTPHIVKNKDFRDMMTSQFPSLTLDHETTMKHCLTLFEESKTEVRRFLNSMGRLVCLSVDVLTRYSQIDVGPDFICLSASFIDNEWKLRKWILRFKKYSNGDFDQFVVKALDDWNLNDDKVYTLTSRKVDASGDYIQSTKSKLEGKNRLPYDSHIFSVRCCAEMFGLMAEDAFGEISDIIRMIEELNWSKSECMWHLTNSKLKNALELEALGEFNSELVTKNYSVPSAEQWEKVRIVYKLVELVHDVAKKIFEVKNSTANLFLYNFPQLRTSLVLEASSPDAFTLKLAKKMLKRFDKYIKKNYLVLAIASVMDPRCKMQFIEDVSAKLEGIDGLPQASAVLETVRSIYEHNEAVKVNEETVKSDLDLYLEDPVLPREEKFNVLKWWESEGVLKYPNTSEVAREVLAIPMSVASSFNAYYYLENRPPPDVSITTSGSQVMNAVVCCRSWRPEKRLSAFEIKFLFHSAGVNIF</sequence>
<keyword evidence="11" id="KW-1185">Reference proteome</keyword>
<comment type="caution">
    <text evidence="10">The sequence shown here is derived from an EMBL/GenBank/DDBJ whole genome shotgun (WGS) entry which is preliminary data.</text>
</comment>
<dbReference type="InterPro" id="IPR052035">
    <property type="entry name" value="ZnF_BED_domain_contain"/>
</dbReference>
<name>A0AAV0EQS6_9ASTE</name>
<organism evidence="10 11">
    <name type="scientific">Cuscuta epithymum</name>
    <dbReference type="NCBI Taxonomy" id="186058"/>
    <lineage>
        <taxon>Eukaryota</taxon>
        <taxon>Viridiplantae</taxon>
        <taxon>Streptophyta</taxon>
        <taxon>Embryophyta</taxon>
        <taxon>Tracheophyta</taxon>
        <taxon>Spermatophyta</taxon>
        <taxon>Magnoliopsida</taxon>
        <taxon>eudicotyledons</taxon>
        <taxon>Gunneridae</taxon>
        <taxon>Pentapetalae</taxon>
        <taxon>asterids</taxon>
        <taxon>lamiids</taxon>
        <taxon>Solanales</taxon>
        <taxon>Convolvulaceae</taxon>
        <taxon>Cuscuteae</taxon>
        <taxon>Cuscuta</taxon>
        <taxon>Cuscuta subgen. Cuscuta</taxon>
    </lineage>
</organism>
<evidence type="ECO:0008006" key="12">
    <source>
        <dbReference type="Google" id="ProtNLM"/>
    </source>
</evidence>
<evidence type="ECO:0000256" key="7">
    <source>
        <dbReference type="SAM" id="MobiDB-lite"/>
    </source>
</evidence>
<evidence type="ECO:0000256" key="6">
    <source>
        <dbReference type="ARBA" id="ARBA00023242"/>
    </source>
</evidence>
<dbReference type="GO" id="GO:0008270">
    <property type="term" value="F:zinc ion binding"/>
    <property type="evidence" value="ECO:0007669"/>
    <property type="project" value="UniProtKB-KW"/>
</dbReference>
<evidence type="ECO:0000259" key="9">
    <source>
        <dbReference type="Pfam" id="PF14372"/>
    </source>
</evidence>
<evidence type="ECO:0000256" key="2">
    <source>
        <dbReference type="ARBA" id="ARBA00022723"/>
    </source>
</evidence>
<evidence type="ECO:0000313" key="11">
    <source>
        <dbReference type="Proteomes" id="UP001152523"/>
    </source>
</evidence>
<dbReference type="Proteomes" id="UP001152523">
    <property type="component" value="Unassembled WGS sequence"/>
</dbReference>
<reference evidence="10" key="1">
    <citation type="submission" date="2022-07" db="EMBL/GenBank/DDBJ databases">
        <authorList>
            <person name="Macas J."/>
            <person name="Novak P."/>
            <person name="Neumann P."/>
        </authorList>
    </citation>
    <scope>NUCLEOTIDE SEQUENCE</scope>
</reference>
<dbReference type="GO" id="GO:0046983">
    <property type="term" value="F:protein dimerization activity"/>
    <property type="evidence" value="ECO:0007669"/>
    <property type="project" value="InterPro"/>
</dbReference>
<dbReference type="Pfam" id="PF05699">
    <property type="entry name" value="Dimer_Tnp_hAT"/>
    <property type="match status" value="1"/>
</dbReference>
<dbReference type="AlphaFoldDB" id="A0AAV0EQS6"/>
<keyword evidence="4" id="KW-0862">Zinc</keyword>
<dbReference type="InterPro" id="IPR025525">
    <property type="entry name" value="hAT-like_transposase_RNase-H"/>
</dbReference>
<dbReference type="PANTHER" id="PTHR46481:SF10">
    <property type="entry name" value="ZINC FINGER BED DOMAIN-CONTAINING PROTEIN 39"/>
    <property type="match status" value="1"/>
</dbReference>
<comment type="subcellular location">
    <subcellularLocation>
        <location evidence="1">Nucleus</location>
    </subcellularLocation>
</comment>
<protein>
    <recommendedName>
        <fullName evidence="12">HAT C-terminal dimerisation domain-containing protein</fullName>
    </recommendedName>
</protein>
<dbReference type="InterPro" id="IPR012337">
    <property type="entry name" value="RNaseH-like_sf"/>
</dbReference>
<dbReference type="Pfam" id="PF14372">
    <property type="entry name" value="hAT-like_RNase-H"/>
    <property type="match status" value="1"/>
</dbReference>
<evidence type="ECO:0000259" key="8">
    <source>
        <dbReference type="Pfam" id="PF05699"/>
    </source>
</evidence>
<keyword evidence="2" id="KW-0479">Metal-binding</keyword>
<accession>A0AAV0EQS6</accession>
<dbReference type="SUPFAM" id="SSF53098">
    <property type="entry name" value="Ribonuclease H-like"/>
    <property type="match status" value="1"/>
</dbReference>
<evidence type="ECO:0000256" key="5">
    <source>
        <dbReference type="ARBA" id="ARBA00023125"/>
    </source>
</evidence>
<gene>
    <name evidence="10" type="ORF">CEPIT_LOCUS26859</name>
</gene>
<dbReference type="GO" id="GO:0005634">
    <property type="term" value="C:nucleus"/>
    <property type="evidence" value="ECO:0007669"/>
    <property type="project" value="UniProtKB-SubCell"/>
</dbReference>
<feature type="compositionally biased region" description="Basic and acidic residues" evidence="7">
    <location>
        <begin position="47"/>
        <end position="58"/>
    </location>
</feature>
<keyword evidence="5" id="KW-0238">DNA-binding</keyword>
<dbReference type="PANTHER" id="PTHR46481">
    <property type="entry name" value="ZINC FINGER BED DOMAIN-CONTAINING PROTEIN 4"/>
    <property type="match status" value="1"/>
</dbReference>
<feature type="region of interest" description="Disordered" evidence="7">
    <location>
        <begin position="47"/>
        <end position="106"/>
    </location>
</feature>
<dbReference type="InterPro" id="IPR008906">
    <property type="entry name" value="HATC_C_dom"/>
</dbReference>
<evidence type="ECO:0000256" key="4">
    <source>
        <dbReference type="ARBA" id="ARBA00022833"/>
    </source>
</evidence>
<evidence type="ECO:0000313" key="10">
    <source>
        <dbReference type="EMBL" id="CAH9125565.1"/>
    </source>
</evidence>
<keyword evidence="6" id="KW-0539">Nucleus</keyword>
<dbReference type="EMBL" id="CAMAPF010000938">
    <property type="protein sequence ID" value="CAH9125565.1"/>
    <property type="molecule type" value="Genomic_DNA"/>
</dbReference>
<evidence type="ECO:0000256" key="1">
    <source>
        <dbReference type="ARBA" id="ARBA00004123"/>
    </source>
</evidence>
<dbReference type="GO" id="GO:0003677">
    <property type="term" value="F:DNA binding"/>
    <property type="evidence" value="ECO:0007669"/>
    <property type="project" value="UniProtKB-KW"/>
</dbReference>
<feature type="domain" description="HAT C-terminal dimerisation" evidence="8">
    <location>
        <begin position="486"/>
        <end position="540"/>
    </location>
</feature>
<proteinExistence type="predicted"/>
<evidence type="ECO:0000256" key="3">
    <source>
        <dbReference type="ARBA" id="ARBA00022771"/>
    </source>
</evidence>
<feature type="domain" description="hAT-like transposase RNase-H fold" evidence="9">
    <location>
        <begin position="377"/>
        <end position="467"/>
    </location>
</feature>